<reference evidence="1" key="1">
    <citation type="journal article" date="2014" name="Front. Microbiol.">
        <title>High frequency of phylogenetically diverse reductive dehalogenase-homologous genes in deep subseafloor sedimentary metagenomes.</title>
        <authorList>
            <person name="Kawai M."/>
            <person name="Futagami T."/>
            <person name="Toyoda A."/>
            <person name="Takaki Y."/>
            <person name="Nishi S."/>
            <person name="Hori S."/>
            <person name="Arai W."/>
            <person name="Tsubouchi T."/>
            <person name="Morono Y."/>
            <person name="Uchiyama I."/>
            <person name="Ito T."/>
            <person name="Fujiyama A."/>
            <person name="Inagaki F."/>
            <person name="Takami H."/>
        </authorList>
    </citation>
    <scope>NUCLEOTIDE SEQUENCE</scope>
    <source>
        <strain evidence="1">Expedition CK06-06</strain>
    </source>
</reference>
<gene>
    <name evidence="1" type="ORF">S01H1_49661</name>
</gene>
<name>X0VZV5_9ZZZZ</name>
<dbReference type="AlphaFoldDB" id="X0VZV5"/>
<proteinExistence type="predicted"/>
<organism evidence="1">
    <name type="scientific">marine sediment metagenome</name>
    <dbReference type="NCBI Taxonomy" id="412755"/>
    <lineage>
        <taxon>unclassified sequences</taxon>
        <taxon>metagenomes</taxon>
        <taxon>ecological metagenomes</taxon>
    </lineage>
</organism>
<dbReference type="EMBL" id="BARS01031957">
    <property type="protein sequence ID" value="GAG24034.1"/>
    <property type="molecule type" value="Genomic_DNA"/>
</dbReference>
<accession>X0VZV5</accession>
<protein>
    <submittedName>
        <fullName evidence="1">Uncharacterized protein</fullName>
    </submittedName>
</protein>
<comment type="caution">
    <text evidence="1">The sequence shown here is derived from an EMBL/GenBank/DDBJ whole genome shotgun (WGS) entry which is preliminary data.</text>
</comment>
<sequence>KVGVVTELLHQQFIAEVDGVEIFFFYVDQGNTWEIQL</sequence>
<evidence type="ECO:0000313" key="1">
    <source>
        <dbReference type="EMBL" id="GAG24034.1"/>
    </source>
</evidence>
<feature type="non-terminal residue" evidence="1">
    <location>
        <position position="1"/>
    </location>
</feature>